<proteinExistence type="inferred from homology"/>
<keyword evidence="6" id="KW-0969">Cilium</keyword>
<dbReference type="PANTHER" id="PTHR34773">
    <property type="entry name" value="FLAGELLAR SECRETION CHAPERONE FLIS"/>
    <property type="match status" value="1"/>
</dbReference>
<evidence type="ECO:0000313" key="6">
    <source>
        <dbReference type="EMBL" id="AGS52119.1"/>
    </source>
</evidence>
<keyword evidence="5" id="KW-0143">Chaperone</keyword>
<organism evidence="6">
    <name type="scientific">uncultured bacterium contig00034</name>
    <dbReference type="NCBI Taxonomy" id="1181523"/>
    <lineage>
        <taxon>Bacteria</taxon>
        <taxon>environmental samples</taxon>
    </lineage>
</organism>
<name>A0A806KH54_9BACT</name>
<dbReference type="PIRSF" id="PIRSF039090">
    <property type="entry name" value="Flis"/>
    <property type="match status" value="1"/>
</dbReference>
<evidence type="ECO:0000256" key="2">
    <source>
        <dbReference type="ARBA" id="ARBA00008787"/>
    </source>
</evidence>
<keyword evidence="3" id="KW-0963">Cytoplasm</keyword>
<evidence type="ECO:0000256" key="5">
    <source>
        <dbReference type="ARBA" id="ARBA00023186"/>
    </source>
</evidence>
<dbReference type="Pfam" id="PF02561">
    <property type="entry name" value="FliS"/>
    <property type="match status" value="1"/>
</dbReference>
<keyword evidence="6" id="KW-0966">Cell projection</keyword>
<accession>A0A806KH54</accession>
<dbReference type="GO" id="GO:0071973">
    <property type="term" value="P:bacterial-type flagellum-dependent cell motility"/>
    <property type="evidence" value="ECO:0007669"/>
    <property type="project" value="TreeGrafter"/>
</dbReference>
<keyword evidence="4" id="KW-1005">Bacterial flagellum biogenesis</keyword>
<comment type="subcellular location">
    <subcellularLocation>
        <location evidence="1">Cytoplasm</location>
        <location evidence="1">Cytosol</location>
    </subcellularLocation>
</comment>
<evidence type="ECO:0000256" key="4">
    <source>
        <dbReference type="ARBA" id="ARBA00022795"/>
    </source>
</evidence>
<reference evidence="6" key="1">
    <citation type="submission" date="2012-03" db="EMBL/GenBank/DDBJ databases">
        <title>Functional metagenomics reveals considerable lignocellulase gene clusters in the gut microbiome of a wood-feeding higher termite.</title>
        <authorList>
            <person name="Liu N."/>
        </authorList>
    </citation>
    <scope>NUCLEOTIDE SEQUENCE</scope>
</reference>
<dbReference type="PANTHER" id="PTHR34773:SF1">
    <property type="entry name" value="FLAGELLAR SECRETION CHAPERONE FLIS"/>
    <property type="match status" value="1"/>
</dbReference>
<dbReference type="AlphaFoldDB" id="A0A806KH54"/>
<dbReference type="GO" id="GO:0005829">
    <property type="term" value="C:cytosol"/>
    <property type="evidence" value="ECO:0007669"/>
    <property type="project" value="UniProtKB-SubCell"/>
</dbReference>
<dbReference type="EMBL" id="JQ844183">
    <property type="protein sequence ID" value="AGS52119.1"/>
    <property type="molecule type" value="Genomic_DNA"/>
</dbReference>
<dbReference type="GO" id="GO:0044780">
    <property type="term" value="P:bacterial-type flagellum assembly"/>
    <property type="evidence" value="ECO:0007669"/>
    <property type="project" value="InterPro"/>
</dbReference>
<sequence length="125" mass="14827">MSAQNPYNKMIDNMVMTASKEELTLMLYEGAIKFCNQAITAINDKDFMKANLLLIRVQDIIREFQITLRRDNEISRYFDAMYEYMYRRLVEANYSKDVAIVEEVLGLTREFRDTWKEAMRLAKTS</sequence>
<dbReference type="InterPro" id="IPR003713">
    <property type="entry name" value="FliS"/>
</dbReference>
<keyword evidence="6" id="KW-0282">Flagellum</keyword>
<dbReference type="Gene3D" id="1.20.120.340">
    <property type="entry name" value="Flagellar protein FliS"/>
    <property type="match status" value="1"/>
</dbReference>
<comment type="similarity">
    <text evidence="2">Belongs to the FliS family.</text>
</comment>
<evidence type="ECO:0000256" key="1">
    <source>
        <dbReference type="ARBA" id="ARBA00004514"/>
    </source>
</evidence>
<protein>
    <submittedName>
        <fullName evidence="6">Flagellar biosynthesis protein FliS</fullName>
    </submittedName>
</protein>
<dbReference type="SUPFAM" id="SSF101116">
    <property type="entry name" value="Flagellar export chaperone FliS"/>
    <property type="match status" value="1"/>
</dbReference>
<dbReference type="CDD" id="cd16098">
    <property type="entry name" value="FliS"/>
    <property type="match status" value="1"/>
</dbReference>
<dbReference type="NCBIfam" id="TIGR00208">
    <property type="entry name" value="fliS"/>
    <property type="match status" value="1"/>
</dbReference>
<evidence type="ECO:0000256" key="3">
    <source>
        <dbReference type="ARBA" id="ARBA00022490"/>
    </source>
</evidence>
<dbReference type="InterPro" id="IPR036584">
    <property type="entry name" value="FliS_sf"/>
</dbReference>